<evidence type="ECO:0000313" key="1">
    <source>
        <dbReference type="Proteomes" id="UP000189704"/>
    </source>
</evidence>
<accession>A0A1U7TYY2</accession>
<dbReference type="AlphaFoldDB" id="A0A1U7TYY2"/>
<protein>
    <submittedName>
        <fullName evidence="2">Uncharacterized protein C7orf73-like</fullName>
    </submittedName>
</protein>
<dbReference type="GeneID" id="103262470"/>
<gene>
    <name evidence="2" type="primary">LOC103262470</name>
</gene>
<dbReference type="OrthoDB" id="2012160at2759"/>
<proteinExistence type="predicted"/>
<keyword evidence="1" id="KW-1185">Reference proteome</keyword>
<dbReference type="KEGG" id="csyr:103262470"/>
<dbReference type="PANTHER" id="PTHR47709:SF2">
    <property type="entry name" value="SHORT TRANSMEMBRANE MITOCHONDRIAL PROTEIN 1"/>
    <property type="match status" value="1"/>
</dbReference>
<name>A0A1U7TYY2_CARSF</name>
<dbReference type="PANTHER" id="PTHR47709">
    <property type="entry name" value="SHORT TRANSMEMBRANE MITOCHONDRIAL PROTEIN 1"/>
    <property type="match status" value="1"/>
</dbReference>
<reference evidence="2" key="1">
    <citation type="submission" date="2025-08" db="UniProtKB">
        <authorList>
            <consortium name="RefSeq"/>
        </authorList>
    </citation>
    <scope>IDENTIFICATION</scope>
</reference>
<organism evidence="1 2">
    <name type="scientific">Carlito syrichta</name>
    <name type="common">Philippine tarsier</name>
    <name type="synonym">Tarsius syrichta</name>
    <dbReference type="NCBI Taxonomy" id="1868482"/>
    <lineage>
        <taxon>Eukaryota</taxon>
        <taxon>Metazoa</taxon>
        <taxon>Chordata</taxon>
        <taxon>Craniata</taxon>
        <taxon>Vertebrata</taxon>
        <taxon>Euteleostomi</taxon>
        <taxon>Mammalia</taxon>
        <taxon>Eutheria</taxon>
        <taxon>Euarchontoglires</taxon>
        <taxon>Primates</taxon>
        <taxon>Haplorrhini</taxon>
        <taxon>Tarsiiformes</taxon>
        <taxon>Tarsiidae</taxon>
        <taxon>Carlito</taxon>
    </lineage>
</organism>
<dbReference type="InterPro" id="IPR027854">
    <property type="entry name" value="STMP1"/>
</dbReference>
<sequence>MLQFLLGVTFGNMVEMYLAQNYDIPNLPKTLEIKKYLDAKKIPSSS</sequence>
<dbReference type="Proteomes" id="UP000189704">
    <property type="component" value="Unplaced"/>
</dbReference>
<evidence type="ECO:0000313" key="2">
    <source>
        <dbReference type="RefSeq" id="XP_008058277.1"/>
    </source>
</evidence>
<dbReference type="RefSeq" id="XP_008058277.1">
    <property type="nucleotide sequence ID" value="XM_008060086.1"/>
</dbReference>